<dbReference type="OrthoDB" id="1260303at2"/>
<protein>
    <submittedName>
        <fullName evidence="2">Uncharacterized protein</fullName>
    </submittedName>
</protein>
<dbReference type="RefSeq" id="WP_133439871.1">
    <property type="nucleotide sequence ID" value="NZ_CP037954.1"/>
</dbReference>
<sequence length="191" mass="22218">MKYFLSVFLLIITSVGCENKLKSNEADLIKVGYYPPFIQHFEIIANLSNKSLLFYNPSKYLIPPPPPPPKNASDEELKRRGDEHQKFVDENPKLEPEYLELNNDEIKAIQKIITSFQEKDFKEDEKKYPIIDGANTNTVIQLKDHRIYSIGGYEGTNTDKEIELTSKIFSLFKLKSNSKVNKLYIEKLERR</sequence>
<evidence type="ECO:0000313" key="2">
    <source>
        <dbReference type="EMBL" id="QBO58442.1"/>
    </source>
</evidence>
<evidence type="ECO:0000256" key="1">
    <source>
        <dbReference type="SAM" id="MobiDB-lite"/>
    </source>
</evidence>
<reference evidence="2 3" key="1">
    <citation type="submission" date="2019-03" db="EMBL/GenBank/DDBJ databases">
        <authorList>
            <person name="Kim H."/>
            <person name="Yu S.-M."/>
        </authorList>
    </citation>
    <scope>NUCLEOTIDE SEQUENCE [LARGE SCALE GENOMIC DNA]</scope>
    <source>
        <strain evidence="2 3">NBC122</strain>
    </source>
</reference>
<organism evidence="2 3">
    <name type="scientific">Chryseobacterium salivictor</name>
    <dbReference type="NCBI Taxonomy" id="2547600"/>
    <lineage>
        <taxon>Bacteria</taxon>
        <taxon>Pseudomonadati</taxon>
        <taxon>Bacteroidota</taxon>
        <taxon>Flavobacteriia</taxon>
        <taxon>Flavobacteriales</taxon>
        <taxon>Weeksellaceae</taxon>
        <taxon>Chryseobacterium group</taxon>
        <taxon>Chryseobacterium</taxon>
    </lineage>
</organism>
<name>A0A4P6ZG09_9FLAO</name>
<feature type="region of interest" description="Disordered" evidence="1">
    <location>
        <begin position="63"/>
        <end position="87"/>
    </location>
</feature>
<dbReference type="Proteomes" id="UP000294419">
    <property type="component" value="Chromosome"/>
</dbReference>
<gene>
    <name evidence="2" type="ORF">NBC122_01627</name>
</gene>
<feature type="compositionally biased region" description="Basic and acidic residues" evidence="1">
    <location>
        <begin position="72"/>
        <end position="87"/>
    </location>
</feature>
<accession>A0A4P6ZG09</accession>
<keyword evidence="3" id="KW-1185">Reference proteome</keyword>
<proteinExistence type="predicted"/>
<dbReference type="AlphaFoldDB" id="A0A4P6ZG09"/>
<dbReference type="PROSITE" id="PS51257">
    <property type="entry name" value="PROKAR_LIPOPROTEIN"/>
    <property type="match status" value="1"/>
</dbReference>
<evidence type="ECO:0000313" key="3">
    <source>
        <dbReference type="Proteomes" id="UP000294419"/>
    </source>
</evidence>
<dbReference type="EMBL" id="CP037954">
    <property type="protein sequence ID" value="QBO58442.1"/>
    <property type="molecule type" value="Genomic_DNA"/>
</dbReference>
<dbReference type="KEGG" id="csal:NBC122_01627"/>